<name>A0ABV0LPB1_9PSEU</name>
<evidence type="ECO:0000313" key="2">
    <source>
        <dbReference type="EMBL" id="MEQ0564134.1"/>
    </source>
</evidence>
<dbReference type="SUPFAM" id="SSF140459">
    <property type="entry name" value="PE/PPE dimer-like"/>
    <property type="match status" value="1"/>
</dbReference>
<reference evidence="2 3" key="1">
    <citation type="submission" date="2024-05" db="EMBL/GenBank/DDBJ databases">
        <authorList>
            <person name="Zhao H."/>
            <person name="Xu Y."/>
            <person name="Lin S."/>
            <person name="Spain J.C."/>
            <person name="Zhou N.-Y."/>
        </authorList>
    </citation>
    <scope>NUCLEOTIDE SEQUENCE [LARGE SCALE GENOMIC DNA]</scope>
    <source>
        <strain evidence="2 3">NEAU-NG30</strain>
    </source>
</reference>
<proteinExistence type="predicted"/>
<evidence type="ECO:0008006" key="4">
    <source>
        <dbReference type="Google" id="ProtNLM"/>
    </source>
</evidence>
<comment type="caution">
    <text evidence="2">The sequence shown here is derived from an EMBL/GenBank/DDBJ whole genome shotgun (WGS) entry which is preliminary data.</text>
</comment>
<feature type="region of interest" description="Disordered" evidence="1">
    <location>
        <begin position="359"/>
        <end position="378"/>
    </location>
</feature>
<feature type="compositionally biased region" description="Gly residues" evidence="1">
    <location>
        <begin position="581"/>
        <end position="599"/>
    </location>
</feature>
<evidence type="ECO:0000256" key="1">
    <source>
        <dbReference type="SAM" id="MobiDB-lite"/>
    </source>
</evidence>
<feature type="compositionally biased region" description="Low complexity" evidence="1">
    <location>
        <begin position="562"/>
        <end position="580"/>
    </location>
</feature>
<dbReference type="Proteomes" id="UP001440984">
    <property type="component" value="Unassembled WGS sequence"/>
</dbReference>
<dbReference type="EMBL" id="JBDZYD010000014">
    <property type="protein sequence ID" value="MEQ0564134.1"/>
    <property type="molecule type" value="Genomic_DNA"/>
</dbReference>
<accession>A0ABV0LPB1</accession>
<gene>
    <name evidence="2" type="ORF">ABJI51_34055</name>
</gene>
<protein>
    <recommendedName>
        <fullName evidence="4">PPE family protein</fullName>
    </recommendedName>
</protein>
<dbReference type="InterPro" id="IPR038332">
    <property type="entry name" value="PPE_sf"/>
</dbReference>
<feature type="compositionally biased region" description="Gly residues" evidence="1">
    <location>
        <begin position="337"/>
        <end position="352"/>
    </location>
</feature>
<keyword evidence="3" id="KW-1185">Reference proteome</keyword>
<dbReference type="Gene3D" id="1.20.1260.20">
    <property type="entry name" value="PPE superfamily"/>
    <property type="match status" value="1"/>
</dbReference>
<feature type="compositionally biased region" description="Gly residues" evidence="1">
    <location>
        <begin position="541"/>
        <end position="561"/>
    </location>
</feature>
<feature type="region of interest" description="Disordered" evidence="1">
    <location>
        <begin position="541"/>
        <end position="643"/>
    </location>
</feature>
<feature type="region of interest" description="Disordered" evidence="1">
    <location>
        <begin position="1"/>
        <end position="48"/>
    </location>
</feature>
<sequence length="643" mass="63002">MAPTAESVSDPSSPDYDPRSPFYDVTADPSSKYYVGPLTTNDAPSGDEIRERATQEIDEEIRRGWLGPVVDPVLRDREIQDRYEQHLAEARHGLDEGLTLRETGGAPRTLWSNASHEQMNEAITRDANSATVAETSEEWVRVGNELGTHQKTLADAIAASTGNWQGDAGDAVREHLAGVGKWLGATAQGATLAGRQQEIHSQALNETQRQMAANPPVQFDLQATNQRLMSMTDPVQYAAAAGEAMQTYRAQQAAREHAAQIMTQYDETIGAAVATPRFPAPPKLPTADVATQGRRMPAGGAAAGGGTAADVAVARPMMAPALPDMATRTPASPDVAGTGGPGGPGGAAAGAGIPGGAGGAGFSGPGIPDATGTGGSGFSGGGSGFSGAGIPAAAGGGGGGGGAGFTPPKFDAPDLPAGGNFSGAGIPGASVPHVDDTTKTTGFAPPGIPGGGTGGSGFTPPNIPNIPVPDVPGGGGRGGGPLPGFTPPGIDPLTGLPINTGTPGGAKLPTIGRGGGINGESIASRLGGLGGGGGAGGGSLGGAGGAAAGARGAGSLSGGAASGVAAEAEAAAARGAASGRGAAGAAGTPGMGGMGAGARGGKKDDDKEHKAADYLESDDPDFFAGEQVVAPPVIGDWKNQDWK</sequence>
<feature type="region of interest" description="Disordered" evidence="1">
    <location>
        <begin position="327"/>
        <end position="352"/>
    </location>
</feature>
<evidence type="ECO:0000313" key="3">
    <source>
        <dbReference type="Proteomes" id="UP001440984"/>
    </source>
</evidence>
<organism evidence="2 3">
    <name type="scientific">Amycolatopsis melonis</name>
    <dbReference type="NCBI Taxonomy" id="3156488"/>
    <lineage>
        <taxon>Bacteria</taxon>
        <taxon>Bacillati</taxon>
        <taxon>Actinomycetota</taxon>
        <taxon>Actinomycetes</taxon>
        <taxon>Pseudonocardiales</taxon>
        <taxon>Pseudonocardiaceae</taxon>
        <taxon>Amycolatopsis</taxon>
    </lineage>
</organism>
<feature type="compositionally biased region" description="Low complexity" evidence="1">
    <location>
        <begin position="9"/>
        <end position="24"/>
    </location>
</feature>
<dbReference type="RefSeq" id="WP_348955199.1">
    <property type="nucleotide sequence ID" value="NZ_JBDZYD010000014.1"/>
</dbReference>
<feature type="compositionally biased region" description="Basic and acidic residues" evidence="1">
    <location>
        <begin position="601"/>
        <end position="613"/>
    </location>
</feature>